<feature type="region of interest" description="Disordered" evidence="1">
    <location>
        <begin position="769"/>
        <end position="789"/>
    </location>
</feature>
<feature type="compositionally biased region" description="Polar residues" evidence="1">
    <location>
        <begin position="157"/>
        <end position="183"/>
    </location>
</feature>
<feature type="compositionally biased region" description="Polar residues" evidence="1">
    <location>
        <begin position="779"/>
        <end position="789"/>
    </location>
</feature>
<feature type="region of interest" description="Disordered" evidence="1">
    <location>
        <begin position="1"/>
        <end position="34"/>
    </location>
</feature>
<evidence type="ECO:0000256" key="1">
    <source>
        <dbReference type="SAM" id="MobiDB-lite"/>
    </source>
</evidence>
<dbReference type="AlphaFoldDB" id="A0A0X3PY02"/>
<feature type="region of interest" description="Disordered" evidence="1">
    <location>
        <begin position="451"/>
        <end position="471"/>
    </location>
</feature>
<dbReference type="EMBL" id="GEEE01009753">
    <property type="protein sequence ID" value="JAP53472.1"/>
    <property type="molecule type" value="Transcribed_RNA"/>
</dbReference>
<dbReference type="EMBL" id="GEEE01005475">
    <property type="protein sequence ID" value="JAP57750.1"/>
    <property type="molecule type" value="Transcribed_RNA"/>
</dbReference>
<feature type="region of interest" description="Disordered" evidence="1">
    <location>
        <begin position="157"/>
        <end position="199"/>
    </location>
</feature>
<evidence type="ECO:0000313" key="3">
    <source>
        <dbReference type="EMBL" id="JAP53472.1"/>
    </source>
</evidence>
<organism evidence="3">
    <name type="scientific">Schistocephalus solidus</name>
    <name type="common">Tapeworm</name>
    <dbReference type="NCBI Taxonomy" id="70667"/>
    <lineage>
        <taxon>Eukaryota</taxon>
        <taxon>Metazoa</taxon>
        <taxon>Spiralia</taxon>
        <taxon>Lophotrochozoa</taxon>
        <taxon>Platyhelminthes</taxon>
        <taxon>Cestoda</taxon>
        <taxon>Eucestoda</taxon>
        <taxon>Diphyllobothriidea</taxon>
        <taxon>Diphyllobothriidae</taxon>
        <taxon>Schistocephalus</taxon>
    </lineage>
</organism>
<accession>A0A0X3PY02</accession>
<name>A0A0X3PY02_SCHSO</name>
<sequence>MFDPSQIKPLVLSNSSGNSGHCHSKNDEISLTAKPEETRGMLSTECLIKSWLLQCDSAFTKARTTGTDFEFPPCKPVHHRGRAVSSPSLLFLAVEQGNKKEDAVSFDYSNQGKPRTFPTARPLSSKTDAFGNYMVKNKSFPPRPPKCIKIPTQLQNGPMKLNNTLKNPKSTSAHENVTDSSVAPNRVQRQKSLNSRSGALLSKAEGGLSTNSANDWYSMTSSDWADEVCEFDKEESYRVQQMFDAIDTILYETEAMLIGEAQHPVQRTNKHSTSPLDRKVSMISQYLGQNNGILLDPAIKELSSASHNQMIAAQGNVRPKHMLAGVEHLLSECQEWAAKFPHLRIRGAGIANVERTSNSAQKAITFSPGAFPKAETGQFLNPEMPELRRLGYVSENSELSKPLINEASSHQLPPSLNTSNYLPHLLVQGQQLSPRVPRTLSGMHLTTWSQHPRRISSGRHSAPKSMRPSALQHSKLRNVLTDDLAIACVGSCSYATDNTTTAKLGGRILSTPDPHSRALNLLTRSKTETIRLSGRSRLSPVESISPGPRTPTEGTPNWRTEDQLSLYSKNLRVKSEQSTRKMRLARSVQKLSELPSDNPPQYAVHINTVSDISAVIKEELLAIIFADAAAAVFAVTSGNADCFQAYLRSRRGACEVSGKHENTTQCFRTRLSDSPNDDSSQWRAEDERTEALMMNRTKLFSPIPDFSTLGSALNISSKTLQQRTSGTEFLSGRLNVSDVSRQHLIGEDSLNRQSTLPPGCLNIPNVDFKNPRKQHRSSRPTLTQKGSITLPTECSNQLRIAHANLVNTMPSKSDNALNSGRLGRIDSVSGTLPALGMHSATEDSSVLQVVPFRWRLNSKQPPTRVPVVPEHQVLSTSQPNLAGGDFSHRTQVLPPIVLNANLPHCSKGLAISWTENDGDLPQEERPSGFGKAKTCRVTGTGGIKRVSSSLFPAGGLPSISSTVSSHVTGADGLPASNKIGPHRSMTKFPEYASALAVQHSTTLPPTALATQKMPVTALHAVSVHKHWDQFSSSSKVFNVPAHKAQPVQHPH</sequence>
<gene>
    <name evidence="3" type="ORF">TR137331</name>
</gene>
<proteinExistence type="predicted"/>
<dbReference type="InterPro" id="IPR022194">
    <property type="entry name" value="DUF3719"/>
</dbReference>
<feature type="domain" description="DUF3719" evidence="2">
    <location>
        <begin position="325"/>
        <end position="350"/>
    </location>
</feature>
<dbReference type="Pfam" id="PF12516">
    <property type="entry name" value="DUF3719"/>
    <property type="match status" value="1"/>
</dbReference>
<protein>
    <recommendedName>
        <fullName evidence="2">DUF3719 domain-containing protein</fullName>
    </recommendedName>
</protein>
<evidence type="ECO:0000259" key="2">
    <source>
        <dbReference type="Pfam" id="PF12516"/>
    </source>
</evidence>
<feature type="region of interest" description="Disordered" evidence="1">
    <location>
        <begin position="532"/>
        <end position="559"/>
    </location>
</feature>
<reference evidence="3" key="1">
    <citation type="submission" date="2016-01" db="EMBL/GenBank/DDBJ databases">
        <title>Reference transcriptome for the parasite Schistocephalus solidus: insights into the molecular evolution of parasitism.</title>
        <authorList>
            <person name="Hebert F.O."/>
            <person name="Grambauer S."/>
            <person name="Barber I."/>
            <person name="Landry C.R."/>
            <person name="Aubin-Horth N."/>
        </authorList>
    </citation>
    <scope>NUCLEOTIDE SEQUENCE</scope>
</reference>
<feature type="compositionally biased region" description="Basic and acidic residues" evidence="1">
    <location>
        <begin position="24"/>
        <end position="34"/>
    </location>
</feature>
<dbReference type="EMBL" id="GEEE01010649">
    <property type="protein sequence ID" value="JAP52576.1"/>
    <property type="molecule type" value="Transcribed_RNA"/>
</dbReference>